<gene>
    <name evidence="2" type="ORF">SKAU_G00281750</name>
</gene>
<evidence type="ECO:0000313" key="2">
    <source>
        <dbReference type="EMBL" id="KAJ8346774.1"/>
    </source>
</evidence>
<keyword evidence="3" id="KW-1185">Reference proteome</keyword>
<sequence length="339" mass="37289">MLVPIEYKGVSEWVRVPQAEDEYNYSQFLQAVLAKFNLPGSASLSLKDYSNVEVDSDIIDELLKSSGVSFKAEECNGNNAEESSEGSSLSEWSPSPASQGSSSGSDSTVILESTKARKRQLVEGPPDSNVARDIDQDFTMLFGEEVSGKFLAKWPTFFKPRVIADCCKNLIPSPHVDELLLSAQQESDDGEWDCEMSAILLLLHLLPPTCKGKKTGKMSASDAAGRLIKFMKVGSSMETFLKETGLKQPFLLGVGERSNSIQDFYIILDQKAIPCRMQTPVAAFDELFKAHYAFAVSYDEALSSFFTFIQSTVYGIDVGNVKESPRVKEIRASLLHCAV</sequence>
<name>A0A9Q1EX58_SYNKA</name>
<reference evidence="2" key="1">
    <citation type="journal article" date="2023" name="Science">
        <title>Genome structures resolve the early diversification of teleost fishes.</title>
        <authorList>
            <person name="Parey E."/>
            <person name="Louis A."/>
            <person name="Montfort J."/>
            <person name="Bouchez O."/>
            <person name="Roques C."/>
            <person name="Iampietro C."/>
            <person name="Lluch J."/>
            <person name="Castinel A."/>
            <person name="Donnadieu C."/>
            <person name="Desvignes T."/>
            <person name="Floi Bucao C."/>
            <person name="Jouanno E."/>
            <person name="Wen M."/>
            <person name="Mejri S."/>
            <person name="Dirks R."/>
            <person name="Jansen H."/>
            <person name="Henkel C."/>
            <person name="Chen W.J."/>
            <person name="Zahm M."/>
            <person name="Cabau C."/>
            <person name="Klopp C."/>
            <person name="Thompson A.W."/>
            <person name="Robinson-Rechavi M."/>
            <person name="Braasch I."/>
            <person name="Lecointre G."/>
            <person name="Bobe J."/>
            <person name="Postlethwait J.H."/>
            <person name="Berthelot C."/>
            <person name="Roest Crollius H."/>
            <person name="Guiguen Y."/>
        </authorList>
    </citation>
    <scope>NUCLEOTIDE SEQUENCE</scope>
    <source>
        <strain evidence="2">WJC10195</strain>
    </source>
</reference>
<dbReference type="AlphaFoldDB" id="A0A9Q1EX58"/>
<organism evidence="2 3">
    <name type="scientific">Synaphobranchus kaupii</name>
    <name type="common">Kaup's arrowtooth eel</name>
    <dbReference type="NCBI Taxonomy" id="118154"/>
    <lineage>
        <taxon>Eukaryota</taxon>
        <taxon>Metazoa</taxon>
        <taxon>Chordata</taxon>
        <taxon>Craniata</taxon>
        <taxon>Vertebrata</taxon>
        <taxon>Euteleostomi</taxon>
        <taxon>Actinopterygii</taxon>
        <taxon>Neopterygii</taxon>
        <taxon>Teleostei</taxon>
        <taxon>Anguilliformes</taxon>
        <taxon>Synaphobranchidae</taxon>
        <taxon>Synaphobranchus</taxon>
    </lineage>
</organism>
<evidence type="ECO:0000256" key="1">
    <source>
        <dbReference type="SAM" id="MobiDB-lite"/>
    </source>
</evidence>
<accession>A0A9Q1EX58</accession>
<dbReference type="EMBL" id="JAINUF010000011">
    <property type="protein sequence ID" value="KAJ8346774.1"/>
    <property type="molecule type" value="Genomic_DNA"/>
</dbReference>
<dbReference type="PANTHER" id="PTHR31025:SF29">
    <property type="entry name" value="SI:CH211-196P9.1"/>
    <property type="match status" value="1"/>
</dbReference>
<dbReference type="PANTHER" id="PTHR31025">
    <property type="entry name" value="SI:CH211-196P9.1-RELATED"/>
    <property type="match status" value="1"/>
</dbReference>
<comment type="caution">
    <text evidence="2">The sequence shown here is derived from an EMBL/GenBank/DDBJ whole genome shotgun (WGS) entry which is preliminary data.</text>
</comment>
<dbReference type="OrthoDB" id="8940309at2759"/>
<evidence type="ECO:0000313" key="3">
    <source>
        <dbReference type="Proteomes" id="UP001152622"/>
    </source>
</evidence>
<protein>
    <submittedName>
        <fullName evidence="2">Uncharacterized protein</fullName>
    </submittedName>
</protein>
<proteinExistence type="predicted"/>
<dbReference type="Proteomes" id="UP001152622">
    <property type="component" value="Chromosome 11"/>
</dbReference>
<feature type="compositionally biased region" description="Low complexity" evidence="1">
    <location>
        <begin position="75"/>
        <end position="107"/>
    </location>
</feature>
<feature type="region of interest" description="Disordered" evidence="1">
    <location>
        <begin position="74"/>
        <end position="109"/>
    </location>
</feature>